<gene>
    <name evidence="1" type="ORF">E5329_09650</name>
</gene>
<protein>
    <submittedName>
        <fullName evidence="1">Uncharacterized protein</fullName>
    </submittedName>
</protein>
<organism evidence="1 2">
    <name type="scientific">Petralouisia muris</name>
    <dbReference type="NCBI Taxonomy" id="3032872"/>
    <lineage>
        <taxon>Bacteria</taxon>
        <taxon>Bacillati</taxon>
        <taxon>Bacillota</taxon>
        <taxon>Clostridia</taxon>
        <taxon>Lachnospirales</taxon>
        <taxon>Lachnospiraceae</taxon>
        <taxon>Petralouisia</taxon>
    </lineage>
</organism>
<evidence type="ECO:0000313" key="1">
    <source>
        <dbReference type="EMBL" id="TGY96498.1"/>
    </source>
</evidence>
<dbReference type="EMBL" id="SRYA01000016">
    <property type="protein sequence ID" value="TGY96498.1"/>
    <property type="molecule type" value="Genomic_DNA"/>
</dbReference>
<reference evidence="1" key="1">
    <citation type="submission" date="2019-04" db="EMBL/GenBank/DDBJ databases">
        <title>Microbes associate with the intestines of laboratory mice.</title>
        <authorList>
            <person name="Navarre W."/>
            <person name="Wong E."/>
            <person name="Huang K."/>
            <person name="Tropini C."/>
            <person name="Ng K."/>
            <person name="Yu B."/>
        </authorList>
    </citation>
    <scope>NUCLEOTIDE SEQUENCE</scope>
    <source>
        <strain evidence="1">NM01_1-7b</strain>
    </source>
</reference>
<name>A0AC61RXB4_9FIRM</name>
<dbReference type="Proteomes" id="UP000304953">
    <property type="component" value="Unassembled WGS sequence"/>
</dbReference>
<accession>A0AC61RXB4</accession>
<evidence type="ECO:0000313" key="2">
    <source>
        <dbReference type="Proteomes" id="UP000304953"/>
    </source>
</evidence>
<comment type="caution">
    <text evidence="1">The sequence shown here is derived from an EMBL/GenBank/DDBJ whole genome shotgun (WGS) entry which is preliminary data.</text>
</comment>
<proteinExistence type="predicted"/>
<keyword evidence="2" id="KW-1185">Reference proteome</keyword>
<sequence>MEWDDTEEIRECIQGTLDMNDFDTFDEYGVPCNFHPQYEYHHEVEFYEHPEGFDAEYDLTSGGELVYLRLQLTFLYLEGRVKRIFHTIDPM</sequence>